<dbReference type="AlphaFoldDB" id="A0A0F9VP20"/>
<evidence type="ECO:0000259" key="2">
    <source>
        <dbReference type="Pfam" id="PF22106"/>
    </source>
</evidence>
<name>A0A0F9VP20_9ZZZZ</name>
<evidence type="ECO:0000259" key="1">
    <source>
        <dbReference type="Pfam" id="PF09836"/>
    </source>
</evidence>
<dbReference type="EMBL" id="LAZR01000034">
    <property type="protein sequence ID" value="KKO01673.1"/>
    <property type="molecule type" value="Genomic_DNA"/>
</dbReference>
<accession>A0A0F9VP20</accession>
<dbReference type="InterPro" id="IPR054098">
    <property type="entry name" value="NGO1945-like_C"/>
</dbReference>
<feature type="domain" description="NGO1945-like C-terminal" evidence="2">
    <location>
        <begin position="149"/>
        <end position="244"/>
    </location>
</feature>
<sequence length="264" mass="29927">MSNTHKTSEWHQRRFAARLRDPATKPLPEGVPTQRVAVYERLFFNSIESFVRGTFPVLHGLLSAERWNSLVSDFIAQHHCRSPYFLEIGQEFIAWLQSGYLADAGDPPYMLELAHYEWVELALDTAADELPATDEQGAELSLHSLVYPSPLAWPQAYQWPVHQIGPDYQPTTVPEQVTCLLVWRDRNDKVRFMQLTAFTFQLLNHLHEQSYTPSALLSLLAEESGLSCDDAFLTNGLALLNGWLNDDILLSAPLHEPGRTAKLS</sequence>
<comment type="caution">
    <text evidence="3">The sequence shown here is derived from an EMBL/GenBank/DDBJ whole genome shotgun (WGS) entry which is preliminary data.</text>
</comment>
<reference evidence="3" key="1">
    <citation type="journal article" date="2015" name="Nature">
        <title>Complex archaea that bridge the gap between prokaryotes and eukaryotes.</title>
        <authorList>
            <person name="Spang A."/>
            <person name="Saw J.H."/>
            <person name="Jorgensen S.L."/>
            <person name="Zaremba-Niedzwiedzka K."/>
            <person name="Martijn J."/>
            <person name="Lind A.E."/>
            <person name="van Eijk R."/>
            <person name="Schleper C."/>
            <person name="Guy L."/>
            <person name="Ettema T.J."/>
        </authorList>
    </citation>
    <scope>NUCLEOTIDE SEQUENCE</scope>
</reference>
<dbReference type="InterPro" id="IPR018640">
    <property type="entry name" value="DUF2063"/>
</dbReference>
<dbReference type="Pfam" id="PF22106">
    <property type="entry name" value="NGO1945_C"/>
    <property type="match status" value="1"/>
</dbReference>
<organism evidence="3">
    <name type="scientific">marine sediment metagenome</name>
    <dbReference type="NCBI Taxonomy" id="412755"/>
    <lineage>
        <taxon>unclassified sequences</taxon>
        <taxon>metagenomes</taxon>
        <taxon>ecological metagenomes</taxon>
    </lineage>
</organism>
<dbReference type="Gene3D" id="1.10.150.690">
    <property type="entry name" value="DUF2063"/>
    <property type="match status" value="1"/>
</dbReference>
<feature type="domain" description="Putative DNA-binding" evidence="1">
    <location>
        <begin position="12"/>
        <end position="96"/>
    </location>
</feature>
<dbReference type="InterPro" id="IPR044922">
    <property type="entry name" value="DUF2063_N_sf"/>
</dbReference>
<dbReference type="Pfam" id="PF09836">
    <property type="entry name" value="DUF2063"/>
    <property type="match status" value="1"/>
</dbReference>
<proteinExistence type="predicted"/>
<dbReference type="Gene3D" id="3.90.930.50">
    <property type="match status" value="1"/>
</dbReference>
<protein>
    <submittedName>
        <fullName evidence="3">Uncharacterized protein</fullName>
    </submittedName>
</protein>
<gene>
    <name evidence="3" type="ORF">LCGC14_0114820</name>
</gene>
<evidence type="ECO:0000313" key="3">
    <source>
        <dbReference type="EMBL" id="KKO01673.1"/>
    </source>
</evidence>